<dbReference type="PANTHER" id="PTHR34969">
    <property type="entry name" value="OS01G0621700 PROTEIN"/>
    <property type="match status" value="1"/>
</dbReference>
<gene>
    <name evidence="3" type="ORF">M9Y10_001764</name>
</gene>
<feature type="region of interest" description="Disordered" evidence="1">
    <location>
        <begin position="1"/>
        <end position="27"/>
    </location>
</feature>
<dbReference type="PANTHER" id="PTHR34969:SF1">
    <property type="entry name" value="TH1 DOMAIN-CONTAINING PROTEIN"/>
    <property type="match status" value="1"/>
</dbReference>
<keyword evidence="4" id="KW-1185">Reference proteome</keyword>
<protein>
    <recommendedName>
        <fullName evidence="2">TH1 domain-containing protein</fullName>
    </recommendedName>
</protein>
<proteinExistence type="predicted"/>
<evidence type="ECO:0000313" key="4">
    <source>
        <dbReference type="Proteomes" id="UP001470230"/>
    </source>
</evidence>
<evidence type="ECO:0000256" key="1">
    <source>
        <dbReference type="SAM" id="MobiDB-lite"/>
    </source>
</evidence>
<name>A0ABR2L8R9_9EUKA</name>
<comment type="caution">
    <text evidence="3">The sequence shown here is derived from an EMBL/GenBank/DDBJ whole genome shotgun (WGS) entry which is preliminary data.</text>
</comment>
<sequence>MRGFGGKTSKLESQLKRKRRRNSSGSKSTANNIFFSIDQNKKIAAQLDASKDKDVVFSDRVLRLNAKMKLVPFQLIITSQNYYLFKDKSGKFKESNSLKNIESICLSHQSDNFMLIKIKGRKPDVLLVSRRKTQISEILAEQVTSETSPFAFTITDKFKFIHINELKYNVIFTGNRKGYVEVGIYEDESNPPEAVQAALAASAKKKK</sequence>
<accession>A0ABR2L8R9</accession>
<dbReference type="InterPro" id="IPR010926">
    <property type="entry name" value="Myosin_TH1"/>
</dbReference>
<feature type="domain" description="TH1" evidence="2">
    <location>
        <begin position="18"/>
        <end position="198"/>
    </location>
</feature>
<dbReference type="EMBL" id="JAPFFF010000001">
    <property type="protein sequence ID" value="KAK8899448.1"/>
    <property type="molecule type" value="Genomic_DNA"/>
</dbReference>
<reference evidence="3 4" key="1">
    <citation type="submission" date="2024-04" db="EMBL/GenBank/DDBJ databases">
        <title>Tritrichomonas musculus Genome.</title>
        <authorList>
            <person name="Alves-Ferreira E."/>
            <person name="Grigg M."/>
            <person name="Lorenzi H."/>
            <person name="Galac M."/>
        </authorList>
    </citation>
    <scope>NUCLEOTIDE SEQUENCE [LARGE SCALE GENOMIC DNA]</scope>
    <source>
        <strain evidence="3 4">EAF2021</strain>
    </source>
</reference>
<evidence type="ECO:0000313" key="3">
    <source>
        <dbReference type="EMBL" id="KAK8899448.1"/>
    </source>
</evidence>
<dbReference type="Proteomes" id="UP001470230">
    <property type="component" value="Unassembled WGS sequence"/>
</dbReference>
<evidence type="ECO:0000259" key="2">
    <source>
        <dbReference type="PROSITE" id="PS51757"/>
    </source>
</evidence>
<organism evidence="3 4">
    <name type="scientific">Tritrichomonas musculus</name>
    <dbReference type="NCBI Taxonomy" id="1915356"/>
    <lineage>
        <taxon>Eukaryota</taxon>
        <taxon>Metamonada</taxon>
        <taxon>Parabasalia</taxon>
        <taxon>Tritrichomonadida</taxon>
        <taxon>Tritrichomonadidae</taxon>
        <taxon>Tritrichomonas</taxon>
    </lineage>
</organism>
<dbReference type="Pfam" id="PF06017">
    <property type="entry name" value="Myosin_TH1"/>
    <property type="match status" value="1"/>
</dbReference>
<dbReference type="PROSITE" id="PS51757">
    <property type="entry name" value="TH1"/>
    <property type="match status" value="1"/>
</dbReference>